<evidence type="ECO:0000313" key="2">
    <source>
        <dbReference type="Proteomes" id="UP001472677"/>
    </source>
</evidence>
<evidence type="ECO:0000313" key="1">
    <source>
        <dbReference type="EMBL" id="KAK8563533.1"/>
    </source>
</evidence>
<reference evidence="1 2" key="1">
    <citation type="journal article" date="2024" name="G3 (Bethesda)">
        <title>Genome assembly of Hibiscus sabdariffa L. provides insights into metabolisms of medicinal natural products.</title>
        <authorList>
            <person name="Kim T."/>
        </authorList>
    </citation>
    <scope>NUCLEOTIDE SEQUENCE [LARGE SCALE GENOMIC DNA]</scope>
    <source>
        <strain evidence="1">TK-2024</strain>
        <tissue evidence="1">Old leaves</tissue>
    </source>
</reference>
<comment type="caution">
    <text evidence="1">The sequence shown here is derived from an EMBL/GenBank/DDBJ whole genome shotgun (WGS) entry which is preliminary data.</text>
</comment>
<dbReference type="Proteomes" id="UP001472677">
    <property type="component" value="Unassembled WGS sequence"/>
</dbReference>
<gene>
    <name evidence="1" type="ORF">V6N12_035679</name>
</gene>
<proteinExistence type="predicted"/>
<name>A0ABR2ENF8_9ROSI</name>
<keyword evidence="2" id="KW-1185">Reference proteome</keyword>
<protein>
    <submittedName>
        <fullName evidence="1">Uncharacterized protein</fullName>
    </submittedName>
</protein>
<accession>A0ABR2ENF8</accession>
<organism evidence="1 2">
    <name type="scientific">Hibiscus sabdariffa</name>
    <name type="common">roselle</name>
    <dbReference type="NCBI Taxonomy" id="183260"/>
    <lineage>
        <taxon>Eukaryota</taxon>
        <taxon>Viridiplantae</taxon>
        <taxon>Streptophyta</taxon>
        <taxon>Embryophyta</taxon>
        <taxon>Tracheophyta</taxon>
        <taxon>Spermatophyta</taxon>
        <taxon>Magnoliopsida</taxon>
        <taxon>eudicotyledons</taxon>
        <taxon>Gunneridae</taxon>
        <taxon>Pentapetalae</taxon>
        <taxon>rosids</taxon>
        <taxon>malvids</taxon>
        <taxon>Malvales</taxon>
        <taxon>Malvaceae</taxon>
        <taxon>Malvoideae</taxon>
        <taxon>Hibiscus</taxon>
    </lineage>
</organism>
<sequence length="135" mass="14787">MENPSANLGLLNVNTPLCPSGKPPNTVMYTDVLISLERPISPLSKEAQRASKKVKNHAIYGSGQVPTITSKDDALDTSMMEVGKVPTDPIISRSDDELFGGSKPSFRDIMVRQAMHHDQCPTIDYLDVEVLAEYV</sequence>
<dbReference type="EMBL" id="JBBPBM010000011">
    <property type="protein sequence ID" value="KAK8563533.1"/>
    <property type="molecule type" value="Genomic_DNA"/>
</dbReference>